<dbReference type="FunFam" id="1.10.3370.10:FF:000001">
    <property type="entry name" value="Preprotein translocase subunit SecY"/>
    <property type="match status" value="1"/>
</dbReference>
<dbReference type="AlphaFoldDB" id="A0A6I5A658"/>
<evidence type="ECO:0000256" key="1">
    <source>
        <dbReference type="ARBA" id="ARBA00004141"/>
    </source>
</evidence>
<comment type="subunit">
    <text evidence="10">Component of the Sec protein translocase complex. Heterotrimer consisting of SecY, SecE and SecG subunits. The heterotrimers can form oligomers, although 1 heterotrimer is thought to be able to translocate proteins. Interacts with the ribosome. Interacts with SecDF, and other proteins may be involved. Interacts with SecA.</text>
</comment>
<protein>
    <recommendedName>
        <fullName evidence="9 10">Protein translocase subunit SecY</fullName>
    </recommendedName>
</protein>
<dbReference type="EMBL" id="WMEQ01000023">
    <property type="protein sequence ID" value="MYL35871.1"/>
    <property type="molecule type" value="Genomic_DNA"/>
</dbReference>
<evidence type="ECO:0000313" key="14">
    <source>
        <dbReference type="EMBL" id="MYL35871.1"/>
    </source>
</evidence>
<evidence type="ECO:0000256" key="2">
    <source>
        <dbReference type="ARBA" id="ARBA00005751"/>
    </source>
</evidence>
<comment type="caution">
    <text evidence="14">The sequence shown here is derived from an EMBL/GenBank/DDBJ whole genome shotgun (WGS) entry which is preliminary data.</text>
</comment>
<organism evidence="14 15">
    <name type="scientific">Pontibacillus yanchengensis</name>
    <dbReference type="NCBI Taxonomy" id="462910"/>
    <lineage>
        <taxon>Bacteria</taxon>
        <taxon>Bacillati</taxon>
        <taxon>Bacillota</taxon>
        <taxon>Bacilli</taxon>
        <taxon>Bacillales</taxon>
        <taxon>Bacillaceae</taxon>
        <taxon>Pontibacillus</taxon>
    </lineage>
</organism>
<feature type="transmembrane region" description="Helical" evidence="10">
    <location>
        <begin position="395"/>
        <end position="413"/>
    </location>
</feature>
<feature type="transmembrane region" description="Helical" evidence="10">
    <location>
        <begin position="312"/>
        <end position="331"/>
    </location>
</feature>
<keyword evidence="7 10" id="KW-0811">Translocation</keyword>
<dbReference type="GO" id="GO:0006605">
    <property type="term" value="P:protein targeting"/>
    <property type="evidence" value="ECO:0007669"/>
    <property type="project" value="UniProtKB-UniRule"/>
</dbReference>
<keyword evidence="6 10" id="KW-1133">Transmembrane helix</keyword>
<accession>A0A6I5A658</accession>
<dbReference type="InterPro" id="IPR030659">
    <property type="entry name" value="SecY_CS"/>
</dbReference>
<keyword evidence="5 10" id="KW-0653">Protein transport</keyword>
<reference evidence="14 15" key="1">
    <citation type="submission" date="2019-11" db="EMBL/GenBank/DDBJ databases">
        <title>Genome sequences of 17 halophilic strains isolated from different environments.</title>
        <authorList>
            <person name="Furrow R.E."/>
        </authorList>
    </citation>
    <scope>NUCLEOTIDE SEQUENCE [LARGE SCALE GENOMIC DNA]</scope>
    <source>
        <strain evidence="14 15">22514_16_FS</strain>
    </source>
</reference>
<dbReference type="InterPro" id="IPR002208">
    <property type="entry name" value="SecY/SEC61-alpha"/>
</dbReference>
<comment type="function">
    <text evidence="10 11">The central subunit of the protein translocation channel SecYEG. Consists of two halves formed by TMs 1-5 and 6-10. These two domains form a lateral gate at the front which open onto the bilayer between TMs 2 and 7, and are clamped together by SecE at the back. The channel is closed by both a pore ring composed of hydrophobic SecY resides and a short helix (helix 2A) on the extracellular side of the membrane which forms a plug. The plug probably moves laterally to allow the channel to open. The ring and the pore may move independently.</text>
</comment>
<dbReference type="RefSeq" id="WP_160850360.1">
    <property type="nucleotide sequence ID" value="NZ_WMEQ01000023.1"/>
</dbReference>
<keyword evidence="8 10" id="KW-0472">Membrane</keyword>
<evidence type="ECO:0000256" key="12">
    <source>
        <dbReference type="RuleBase" id="RU003484"/>
    </source>
</evidence>
<comment type="subcellular location">
    <subcellularLocation>
        <location evidence="10">Cell membrane</location>
        <topology evidence="10">Multi-pass membrane protein</topology>
    </subcellularLocation>
    <subcellularLocation>
        <location evidence="1 12">Membrane</location>
        <topology evidence="1 12">Multi-pass membrane protein</topology>
    </subcellularLocation>
</comment>
<feature type="transmembrane region" description="Helical" evidence="10">
    <location>
        <begin position="363"/>
        <end position="389"/>
    </location>
</feature>
<dbReference type="OrthoDB" id="9809248at2"/>
<gene>
    <name evidence="10 14" type="primary">secY</name>
    <name evidence="14" type="ORF">GLW05_20065</name>
</gene>
<proteinExistence type="inferred from homology"/>
<dbReference type="GO" id="GO:0043952">
    <property type="term" value="P:protein transport by the Sec complex"/>
    <property type="evidence" value="ECO:0007669"/>
    <property type="project" value="UniProtKB-UniRule"/>
</dbReference>
<feature type="transmembrane region" description="Helical" evidence="10">
    <location>
        <begin position="18"/>
        <end position="38"/>
    </location>
</feature>
<dbReference type="GO" id="GO:0005886">
    <property type="term" value="C:plasma membrane"/>
    <property type="evidence" value="ECO:0007669"/>
    <property type="project" value="UniProtKB-SubCell"/>
</dbReference>
<keyword evidence="10" id="KW-1003">Cell membrane</keyword>
<evidence type="ECO:0000256" key="5">
    <source>
        <dbReference type="ARBA" id="ARBA00022927"/>
    </source>
</evidence>
<dbReference type="Gene3D" id="1.10.3370.10">
    <property type="entry name" value="SecY subunit domain"/>
    <property type="match status" value="1"/>
</dbReference>
<evidence type="ECO:0000256" key="11">
    <source>
        <dbReference type="RuleBase" id="RU000537"/>
    </source>
</evidence>
<evidence type="ECO:0000256" key="6">
    <source>
        <dbReference type="ARBA" id="ARBA00022989"/>
    </source>
</evidence>
<feature type="transmembrane region" description="Helical" evidence="10">
    <location>
        <begin position="147"/>
        <end position="167"/>
    </location>
</feature>
<evidence type="ECO:0000256" key="8">
    <source>
        <dbReference type="ARBA" id="ARBA00023136"/>
    </source>
</evidence>
<evidence type="ECO:0000313" key="15">
    <source>
        <dbReference type="Proteomes" id="UP000468638"/>
    </source>
</evidence>
<evidence type="ECO:0000256" key="4">
    <source>
        <dbReference type="ARBA" id="ARBA00022692"/>
    </source>
</evidence>
<sequence length="430" mass="47209">MFQTISNFMRVGDIRRKIFFTLAMLIIFRLGTFIPVPFTNKEAINFMNENNVFGFLNTFGGGALKQFSIFAMGIMPYITASIIMQLLQMDVVPKFAEWKKQGEVGRRKLAQFTRYATVVLAFIQAIGMSIGFNTLTQGQLIADPGVTKFLVIALVLTSGTAFLMWLGEQITAHGVGNGISILIFAGIAAGIPSGVNQLYEKYIADAGEQLFINLVIVALIALVTVAIVVGVIFIQQALRKIPIQYAKRLVNRSPVGGHSTHLPIKVNAAGVIPVIFAISFIIAPRTVAGFFGDNEIASTIQYIFDYQNWPGMIIYVGLIIAFTYFYTFVQVNPEQMAENLKKQGGYIPGIRPGKNTETYLTRVLYRLTFVGSLFLALIAIMPVVLGGLVGLPQSVQIGGTGLLIVVGVALETMKQLESQLVKRHYKGFIK</sequence>
<name>A0A6I5A658_9BACI</name>
<evidence type="ECO:0000256" key="13">
    <source>
        <dbReference type="RuleBase" id="RU004349"/>
    </source>
</evidence>
<dbReference type="NCBIfam" id="TIGR00967">
    <property type="entry name" value="3a0501s007"/>
    <property type="match status" value="1"/>
</dbReference>
<dbReference type="Proteomes" id="UP000468638">
    <property type="component" value="Unassembled WGS sequence"/>
</dbReference>
<evidence type="ECO:0000256" key="9">
    <source>
        <dbReference type="ARBA" id="ARBA00039733"/>
    </source>
</evidence>
<dbReference type="GO" id="GO:0065002">
    <property type="term" value="P:intracellular protein transmembrane transport"/>
    <property type="evidence" value="ECO:0007669"/>
    <property type="project" value="UniProtKB-UniRule"/>
</dbReference>
<dbReference type="PROSITE" id="PS00756">
    <property type="entry name" value="SECY_2"/>
    <property type="match status" value="1"/>
</dbReference>
<feature type="transmembrane region" description="Helical" evidence="10">
    <location>
        <begin position="179"/>
        <end position="199"/>
    </location>
</feature>
<evidence type="ECO:0000256" key="3">
    <source>
        <dbReference type="ARBA" id="ARBA00022448"/>
    </source>
</evidence>
<dbReference type="PANTHER" id="PTHR10906">
    <property type="entry name" value="SECY/SEC61-ALPHA FAMILY MEMBER"/>
    <property type="match status" value="1"/>
</dbReference>
<dbReference type="InterPro" id="IPR023201">
    <property type="entry name" value="SecY_dom_sf"/>
</dbReference>
<feature type="transmembrane region" description="Helical" evidence="10">
    <location>
        <begin position="115"/>
        <end position="135"/>
    </location>
</feature>
<keyword evidence="3 10" id="KW-0813">Transport</keyword>
<feature type="transmembrane region" description="Helical" evidence="10">
    <location>
        <begin position="67"/>
        <end position="87"/>
    </location>
</feature>
<evidence type="ECO:0000256" key="10">
    <source>
        <dbReference type="HAMAP-Rule" id="MF_01465"/>
    </source>
</evidence>
<dbReference type="HAMAP" id="MF_01465">
    <property type="entry name" value="SecY"/>
    <property type="match status" value="1"/>
</dbReference>
<dbReference type="PROSITE" id="PS00755">
    <property type="entry name" value="SECY_1"/>
    <property type="match status" value="1"/>
</dbReference>
<feature type="transmembrane region" description="Helical" evidence="10">
    <location>
        <begin position="211"/>
        <end position="234"/>
    </location>
</feature>
<keyword evidence="4 10" id="KW-0812">Transmembrane</keyword>
<dbReference type="Pfam" id="PF00344">
    <property type="entry name" value="SecY"/>
    <property type="match status" value="1"/>
</dbReference>
<dbReference type="SUPFAM" id="SSF103491">
    <property type="entry name" value="Preprotein translocase SecY subunit"/>
    <property type="match status" value="1"/>
</dbReference>
<dbReference type="PRINTS" id="PR00303">
    <property type="entry name" value="SECYTRNLCASE"/>
</dbReference>
<dbReference type="InterPro" id="IPR026593">
    <property type="entry name" value="SecY"/>
</dbReference>
<evidence type="ECO:0000256" key="7">
    <source>
        <dbReference type="ARBA" id="ARBA00023010"/>
    </source>
</evidence>
<comment type="similarity">
    <text evidence="2 10 13">Belongs to the SecY/SEC61-alpha family.</text>
</comment>
<dbReference type="PIRSF" id="PIRSF004557">
    <property type="entry name" value="SecY"/>
    <property type="match status" value="1"/>
</dbReference>
<feature type="transmembrane region" description="Helical" evidence="10">
    <location>
        <begin position="268"/>
        <end position="292"/>
    </location>
</feature>